<dbReference type="Proteomes" id="UP001056890">
    <property type="component" value="Chromosome"/>
</dbReference>
<protein>
    <submittedName>
        <fullName evidence="1">Uncharacterized protein</fullName>
    </submittedName>
</protein>
<proteinExistence type="predicted"/>
<dbReference type="RefSeq" id="WP_252994741.1">
    <property type="nucleotide sequence ID" value="NZ_CP099717.1"/>
</dbReference>
<keyword evidence="2" id="KW-1185">Reference proteome</keyword>
<reference evidence="1" key="1">
    <citation type="submission" date="2022-06" db="EMBL/GenBank/DDBJ databases">
        <title>Complete Genome of Aeromonas sp. Strain SOD01 Isolated from an Urban Freshwater Stream.</title>
        <authorList>
            <person name="Williams L.E."/>
            <person name="Brysgel T."/>
            <person name="Capestro E.M."/>
            <person name="Foltz G.V."/>
            <person name="Gardner A.E."/>
            <person name="Ingrassia J."/>
            <person name="Peterson E."/>
            <person name="Arruda J."/>
            <person name="Flaherty I."/>
            <person name="Hunt M."/>
            <person name="Pappas G."/>
            <person name="Ramsaran S."/>
            <person name="Rocha M."/>
        </authorList>
    </citation>
    <scope>NUCLEOTIDE SEQUENCE</scope>
    <source>
        <strain evidence="1">SOD01</strain>
    </source>
</reference>
<dbReference type="EMBL" id="CP099717">
    <property type="protein sequence ID" value="USV56488.1"/>
    <property type="molecule type" value="Genomic_DNA"/>
</dbReference>
<name>A0AAE9MFV4_9GAMM</name>
<evidence type="ECO:0000313" key="1">
    <source>
        <dbReference type="EMBL" id="USV56488.1"/>
    </source>
</evidence>
<organism evidence="1 2">
    <name type="scientific">Aeromonas encheleia</name>
    <dbReference type="NCBI Taxonomy" id="73010"/>
    <lineage>
        <taxon>Bacteria</taxon>
        <taxon>Pseudomonadati</taxon>
        <taxon>Pseudomonadota</taxon>
        <taxon>Gammaproteobacteria</taxon>
        <taxon>Aeromonadales</taxon>
        <taxon>Aeromonadaceae</taxon>
        <taxon>Aeromonas</taxon>
    </lineage>
</organism>
<sequence>MGGIIIFGIIQNHPHGAAALFAPAYLDLHDHLDPIKKIPPAGSNGINPDPIIAGDSTLDSYSPFIFTYETRRTM</sequence>
<dbReference type="AlphaFoldDB" id="A0AAE9MFV4"/>
<evidence type="ECO:0000313" key="2">
    <source>
        <dbReference type="Proteomes" id="UP001056890"/>
    </source>
</evidence>
<gene>
    <name evidence="1" type="ORF">NHF51_14150</name>
</gene>
<accession>A0AAE9MFV4</accession>